<comment type="caution">
    <text evidence="2">The sequence shown here is derived from an EMBL/GenBank/DDBJ whole genome shotgun (WGS) entry which is preliminary data.</text>
</comment>
<name>A0A835ME82_9MAGN</name>
<feature type="region of interest" description="Disordered" evidence="1">
    <location>
        <begin position="175"/>
        <end position="198"/>
    </location>
</feature>
<accession>A0A835ME82</accession>
<dbReference type="EMBL" id="JADFTS010000002">
    <property type="protein sequence ID" value="KAF9620531.1"/>
    <property type="molecule type" value="Genomic_DNA"/>
</dbReference>
<keyword evidence="3" id="KW-1185">Reference proteome</keyword>
<proteinExistence type="predicted"/>
<sequence length="237" mass="27091">FDYSGLIYFDERLEGYIDFVQYWFWSMGAFKVKTMYRSIYVIISMAFAKLGALAWQAEQFVKCNYWMEDLRKQLFRKGETAQVVEGFTGYYRDSSGDCCAAAEDGGVTSPLEANKISPYTFRKHICNISNLPYSLAGAISVIISKITRKKHLRDQSKGCGFVYWVDSITPISEQGSSYTSERREQGSSSTSERRHDSRSLSIMHLRTPWSGELCVTQESASACRDLLLQLRDLELDK</sequence>
<feature type="non-terminal residue" evidence="2">
    <location>
        <position position="237"/>
    </location>
</feature>
<evidence type="ECO:0000313" key="2">
    <source>
        <dbReference type="EMBL" id="KAF9620531.1"/>
    </source>
</evidence>
<dbReference type="AlphaFoldDB" id="A0A835ME82"/>
<gene>
    <name evidence="2" type="ORF">IFM89_013152</name>
</gene>
<evidence type="ECO:0000256" key="1">
    <source>
        <dbReference type="SAM" id="MobiDB-lite"/>
    </source>
</evidence>
<reference evidence="2 3" key="1">
    <citation type="submission" date="2020-10" db="EMBL/GenBank/DDBJ databases">
        <title>The Coptis chinensis genome and diversification of protoberbering-type alkaloids.</title>
        <authorList>
            <person name="Wang B."/>
            <person name="Shu S."/>
            <person name="Song C."/>
            <person name="Liu Y."/>
        </authorList>
    </citation>
    <scope>NUCLEOTIDE SEQUENCE [LARGE SCALE GENOMIC DNA]</scope>
    <source>
        <strain evidence="2">HL-2020</strain>
        <tissue evidence="2">Leaf</tissue>
    </source>
</reference>
<evidence type="ECO:0000313" key="3">
    <source>
        <dbReference type="Proteomes" id="UP000631114"/>
    </source>
</evidence>
<feature type="compositionally biased region" description="Basic and acidic residues" evidence="1">
    <location>
        <begin position="180"/>
        <end position="198"/>
    </location>
</feature>
<organism evidence="2 3">
    <name type="scientific">Coptis chinensis</name>
    <dbReference type="NCBI Taxonomy" id="261450"/>
    <lineage>
        <taxon>Eukaryota</taxon>
        <taxon>Viridiplantae</taxon>
        <taxon>Streptophyta</taxon>
        <taxon>Embryophyta</taxon>
        <taxon>Tracheophyta</taxon>
        <taxon>Spermatophyta</taxon>
        <taxon>Magnoliopsida</taxon>
        <taxon>Ranunculales</taxon>
        <taxon>Ranunculaceae</taxon>
        <taxon>Coptidoideae</taxon>
        <taxon>Coptis</taxon>
    </lineage>
</organism>
<dbReference type="Proteomes" id="UP000631114">
    <property type="component" value="Unassembled WGS sequence"/>
</dbReference>
<protein>
    <submittedName>
        <fullName evidence="2">Uncharacterized protein</fullName>
    </submittedName>
</protein>